<sequence length="105" mass="11284">MAELLAKFEAGFETDRASRSRIAKAVAQLRTSGEINSASADRLARVAEQLALVVDRAVQASPGPHADDPRMLRRLPSALGKRRPPSRVAVQAIRDLASDASLPEL</sequence>
<dbReference type="AlphaFoldDB" id="A0A4D7C549"/>
<dbReference type="Proteomes" id="UP000298714">
    <property type="component" value="Chromosome"/>
</dbReference>
<dbReference type="RefSeq" id="WP_222873424.1">
    <property type="nucleotide sequence ID" value="NZ_CP039704.1"/>
</dbReference>
<organism evidence="1 2">
    <name type="scientific">Hankyongella ginsenosidimutans</name>
    <dbReference type="NCBI Taxonomy" id="1763828"/>
    <lineage>
        <taxon>Bacteria</taxon>
        <taxon>Pseudomonadati</taxon>
        <taxon>Pseudomonadota</taxon>
        <taxon>Alphaproteobacteria</taxon>
        <taxon>Sphingomonadales</taxon>
        <taxon>Sphingomonadaceae</taxon>
        <taxon>Hankyongella</taxon>
    </lineage>
</organism>
<protein>
    <submittedName>
        <fullName evidence="1">Uncharacterized protein</fullName>
    </submittedName>
</protein>
<proteinExistence type="predicted"/>
<reference evidence="2" key="1">
    <citation type="submission" date="2019-04" db="EMBL/GenBank/DDBJ databases">
        <title>Complete genome sequence of Sphingomonas sp. W1-2-3.</title>
        <authorList>
            <person name="Im W.T."/>
        </authorList>
    </citation>
    <scope>NUCLEOTIDE SEQUENCE [LARGE SCALE GENOMIC DNA]</scope>
    <source>
        <strain evidence="2">W1-2-3</strain>
    </source>
</reference>
<keyword evidence="2" id="KW-1185">Reference proteome</keyword>
<name>A0A4D7C549_9SPHN</name>
<dbReference type="EMBL" id="CP039704">
    <property type="protein sequence ID" value="QCI78665.1"/>
    <property type="molecule type" value="Genomic_DNA"/>
</dbReference>
<evidence type="ECO:0000313" key="1">
    <source>
        <dbReference type="EMBL" id="QCI78665.1"/>
    </source>
</evidence>
<accession>A0A4D7C549</accession>
<dbReference type="KEGG" id="hgn:E6W36_00555"/>
<evidence type="ECO:0000313" key="2">
    <source>
        <dbReference type="Proteomes" id="UP000298714"/>
    </source>
</evidence>
<gene>
    <name evidence="1" type="ORF">E6W36_00555</name>
</gene>